<comment type="caution">
    <text evidence="3">The sequence shown here is derived from an EMBL/GenBank/DDBJ whole genome shotgun (WGS) entry which is preliminary data.</text>
</comment>
<dbReference type="SUPFAM" id="SSF53187">
    <property type="entry name" value="Zn-dependent exopeptidases"/>
    <property type="match status" value="2"/>
</dbReference>
<reference evidence="3 4" key="1">
    <citation type="submission" date="2018-10" db="EMBL/GenBank/DDBJ databases">
        <title>Phylogenomics of Brevibacillus.</title>
        <authorList>
            <person name="Dunlap C."/>
        </authorList>
    </citation>
    <scope>NUCLEOTIDE SEQUENCE [LARGE SCALE GENOMIC DNA]</scope>
    <source>
        <strain evidence="3 4">JCM 15716</strain>
    </source>
</reference>
<keyword evidence="4" id="KW-1185">Reference proteome</keyword>
<feature type="domain" description="Peptidase M28" evidence="2">
    <location>
        <begin position="225"/>
        <end position="378"/>
    </location>
</feature>
<accession>A0A3M8CVB7</accession>
<dbReference type="AlphaFoldDB" id="A0A3M8CVB7"/>
<dbReference type="Gene3D" id="3.40.630.10">
    <property type="entry name" value="Zn peptidases"/>
    <property type="match status" value="1"/>
</dbReference>
<dbReference type="PROSITE" id="PS00758">
    <property type="entry name" value="ARGE_DAPE_CPG2_1"/>
    <property type="match status" value="1"/>
</dbReference>
<dbReference type="PANTHER" id="PTHR12147:SF26">
    <property type="entry name" value="PEPTIDASE M28 DOMAIN-CONTAINING PROTEIN"/>
    <property type="match status" value="1"/>
</dbReference>
<dbReference type="PANTHER" id="PTHR12147">
    <property type="entry name" value="METALLOPEPTIDASE M28 FAMILY MEMBER"/>
    <property type="match status" value="1"/>
</dbReference>
<name>A0A3M8CVB7_9BACL</name>
<dbReference type="InterPro" id="IPR007484">
    <property type="entry name" value="Peptidase_M28"/>
</dbReference>
<dbReference type="Pfam" id="PF04389">
    <property type="entry name" value="Peptidase_M28"/>
    <property type="match status" value="2"/>
</dbReference>
<organism evidence="3 4">
    <name type="scientific">Brevibacillus fluminis</name>
    <dbReference type="NCBI Taxonomy" id="511487"/>
    <lineage>
        <taxon>Bacteria</taxon>
        <taxon>Bacillati</taxon>
        <taxon>Bacillota</taxon>
        <taxon>Bacilli</taxon>
        <taxon>Bacillales</taxon>
        <taxon>Paenibacillaceae</taxon>
        <taxon>Brevibacillus</taxon>
    </lineage>
</organism>
<dbReference type="GO" id="GO:0006508">
    <property type="term" value="P:proteolysis"/>
    <property type="evidence" value="ECO:0007669"/>
    <property type="project" value="InterPro"/>
</dbReference>
<dbReference type="OrthoDB" id="9762302at2"/>
<keyword evidence="1" id="KW-0378">Hydrolase</keyword>
<feature type="domain" description="Peptidase M28" evidence="2">
    <location>
        <begin position="66"/>
        <end position="156"/>
    </location>
</feature>
<evidence type="ECO:0000313" key="4">
    <source>
        <dbReference type="Proteomes" id="UP000271031"/>
    </source>
</evidence>
<evidence type="ECO:0000313" key="3">
    <source>
        <dbReference type="EMBL" id="RNB79740.1"/>
    </source>
</evidence>
<evidence type="ECO:0000259" key="2">
    <source>
        <dbReference type="Pfam" id="PF04389"/>
    </source>
</evidence>
<protein>
    <submittedName>
        <fullName evidence="3">M28 family peptidase</fullName>
    </submittedName>
</protein>
<gene>
    <name evidence="3" type="ORF">EDM56_28420</name>
</gene>
<dbReference type="InterPro" id="IPR001261">
    <property type="entry name" value="ArgE/DapE_CS"/>
</dbReference>
<sequence>MMRGKYAMKNKLYEHVLNIQGVKHPITNYDGLTRARDYILAQLDNLCDEVNCEEFTIDGFDKPFYNIDARIGTDEHGPVLLLGSHYDTVYNSPGANDNGSAVAALLCLAEIFAKHRGKVNLRLLFFSLEEGNPVFDDILINTSQTMGVKDSKGFYTTLAYQNDSRLFQEAFANARKKAVSFGEKFKTAYESVKEQISPQMRRFYEVCLSECIKYKDPMGYGERALNGSSRWVERHRDELTECLGIINFDPVAYASSRPHSHPMPPEMMSGVETFNIDMEKESGNFIVAIGSPGSNLLSQSYLHGAKKVELPYAFVNAPFNYEETAYAAPYLLLSDHAAFWKQGIPALFLTDTGGEMRYFFEHTPADTIDKLDFDFFEKVVLSAEFAISQLFGLER</sequence>
<proteinExistence type="predicted"/>
<dbReference type="Proteomes" id="UP000271031">
    <property type="component" value="Unassembled WGS sequence"/>
</dbReference>
<dbReference type="EMBL" id="RHHQ01000027">
    <property type="protein sequence ID" value="RNB79740.1"/>
    <property type="molecule type" value="Genomic_DNA"/>
</dbReference>
<evidence type="ECO:0000256" key="1">
    <source>
        <dbReference type="ARBA" id="ARBA00022801"/>
    </source>
</evidence>
<dbReference type="InterPro" id="IPR045175">
    <property type="entry name" value="M28_fam"/>
</dbReference>
<dbReference type="GO" id="GO:0008235">
    <property type="term" value="F:metalloexopeptidase activity"/>
    <property type="evidence" value="ECO:0007669"/>
    <property type="project" value="InterPro"/>
</dbReference>